<dbReference type="GO" id="GO:0000398">
    <property type="term" value="P:mRNA splicing, via spliceosome"/>
    <property type="evidence" value="ECO:0007669"/>
    <property type="project" value="InterPro"/>
</dbReference>
<evidence type="ECO:0000256" key="6">
    <source>
        <dbReference type="ARBA" id="ARBA00023187"/>
    </source>
</evidence>
<evidence type="ECO:0000256" key="4">
    <source>
        <dbReference type="ARBA" id="ARBA00022728"/>
    </source>
</evidence>
<evidence type="ECO:0000256" key="5">
    <source>
        <dbReference type="ARBA" id="ARBA00022884"/>
    </source>
</evidence>
<dbReference type="Pfam" id="PF01423">
    <property type="entry name" value="LSM"/>
    <property type="match status" value="1"/>
</dbReference>
<dbReference type="CDD" id="cd01722">
    <property type="entry name" value="Sm_F"/>
    <property type="match status" value="1"/>
</dbReference>
<keyword evidence="4" id="KW-0747">Spliceosome</keyword>
<name>A0A811N4S2_9POAL</name>
<sequence>MLETSKIFAFQFFRSLYGHSAISADHPNFEPLSAQTVPVNPKPFLNNLTGNPIIVKLKWGMEYRGYLASVDSYMNLQLANTEEYIDGQFSGNLGEILIRCNNVLYLLAVPEDAEIEDADDNYTYRIRAYDLLSDET</sequence>
<dbReference type="PANTHER" id="PTHR11021:SF0">
    <property type="entry name" value="SMALL NUCLEAR RIBONUCLEOPROTEIN F"/>
    <property type="match status" value="1"/>
</dbReference>
<dbReference type="InterPro" id="IPR016487">
    <property type="entry name" value="Lsm6/sSmF"/>
</dbReference>
<dbReference type="OrthoDB" id="10248838at2759"/>
<evidence type="ECO:0000256" key="7">
    <source>
        <dbReference type="ARBA" id="ARBA00023242"/>
    </source>
</evidence>
<dbReference type="AlphaFoldDB" id="A0A811N4S2"/>
<dbReference type="InterPro" id="IPR047575">
    <property type="entry name" value="Sm"/>
</dbReference>
<dbReference type="Proteomes" id="UP000604825">
    <property type="component" value="Unassembled WGS sequence"/>
</dbReference>
<keyword evidence="7" id="KW-0539">Nucleus</keyword>
<comment type="similarity">
    <text evidence="2">Belongs to the snRNP Sm proteins family. SmF/LSm6 subfamily.</text>
</comment>
<evidence type="ECO:0000256" key="9">
    <source>
        <dbReference type="ARBA" id="ARBA00030144"/>
    </source>
</evidence>
<comment type="caution">
    <text evidence="11">The sequence shown here is derived from an EMBL/GenBank/DDBJ whole genome shotgun (WGS) entry which is preliminary data.</text>
</comment>
<evidence type="ECO:0000313" key="12">
    <source>
        <dbReference type="Proteomes" id="UP000604825"/>
    </source>
</evidence>
<dbReference type="FunFam" id="2.30.30.100:FF:000011">
    <property type="entry name" value="small nuclear ribonucleoprotein F"/>
    <property type="match status" value="1"/>
</dbReference>
<organism evidence="11 12">
    <name type="scientific">Miscanthus lutarioriparius</name>
    <dbReference type="NCBI Taxonomy" id="422564"/>
    <lineage>
        <taxon>Eukaryota</taxon>
        <taxon>Viridiplantae</taxon>
        <taxon>Streptophyta</taxon>
        <taxon>Embryophyta</taxon>
        <taxon>Tracheophyta</taxon>
        <taxon>Spermatophyta</taxon>
        <taxon>Magnoliopsida</taxon>
        <taxon>Liliopsida</taxon>
        <taxon>Poales</taxon>
        <taxon>Poaceae</taxon>
        <taxon>PACMAD clade</taxon>
        <taxon>Panicoideae</taxon>
        <taxon>Andropogonodae</taxon>
        <taxon>Andropogoneae</taxon>
        <taxon>Saccharinae</taxon>
        <taxon>Miscanthus</taxon>
    </lineage>
</organism>
<dbReference type="PANTHER" id="PTHR11021">
    <property type="entry name" value="SMALL NUCLEAR RIBONUCLEOPROTEIN F SNRNP-F"/>
    <property type="match status" value="1"/>
</dbReference>
<gene>
    <name evidence="11" type="ORF">NCGR_LOCUS10655</name>
</gene>
<dbReference type="InterPro" id="IPR010920">
    <property type="entry name" value="LSM_dom_sf"/>
</dbReference>
<dbReference type="InterPro" id="IPR034100">
    <property type="entry name" value="Sm_F"/>
</dbReference>
<keyword evidence="8" id="KW-0687">Ribonucleoprotein</keyword>
<accession>A0A811N4S2</accession>
<evidence type="ECO:0000256" key="2">
    <source>
        <dbReference type="ARBA" id="ARBA00007927"/>
    </source>
</evidence>
<dbReference type="GO" id="GO:0005685">
    <property type="term" value="C:U1 snRNP"/>
    <property type="evidence" value="ECO:0007669"/>
    <property type="project" value="TreeGrafter"/>
</dbReference>
<comment type="subcellular location">
    <subcellularLocation>
        <location evidence="1">Nucleus</location>
    </subcellularLocation>
</comment>
<protein>
    <recommendedName>
        <fullName evidence="9">Sm protein F</fullName>
    </recommendedName>
</protein>
<dbReference type="GO" id="GO:0003723">
    <property type="term" value="F:RNA binding"/>
    <property type="evidence" value="ECO:0007669"/>
    <property type="project" value="UniProtKB-KW"/>
</dbReference>
<keyword evidence="3" id="KW-0507">mRNA processing</keyword>
<evidence type="ECO:0000256" key="1">
    <source>
        <dbReference type="ARBA" id="ARBA00004123"/>
    </source>
</evidence>
<keyword evidence="12" id="KW-1185">Reference proteome</keyword>
<feature type="domain" description="Sm" evidence="10">
    <location>
        <begin position="40"/>
        <end position="112"/>
    </location>
</feature>
<evidence type="ECO:0000256" key="8">
    <source>
        <dbReference type="ARBA" id="ARBA00023274"/>
    </source>
</evidence>
<dbReference type="EMBL" id="CAJGYO010000002">
    <property type="protein sequence ID" value="CAD6215397.1"/>
    <property type="molecule type" value="Genomic_DNA"/>
</dbReference>
<dbReference type="PROSITE" id="PS52002">
    <property type="entry name" value="SM"/>
    <property type="match status" value="1"/>
</dbReference>
<dbReference type="GO" id="GO:0034715">
    <property type="term" value="C:pICln-Sm protein complex"/>
    <property type="evidence" value="ECO:0007669"/>
    <property type="project" value="TreeGrafter"/>
</dbReference>
<dbReference type="InterPro" id="IPR001163">
    <property type="entry name" value="Sm_dom_euk/arc"/>
</dbReference>
<dbReference type="GO" id="GO:0071013">
    <property type="term" value="C:catalytic step 2 spliceosome"/>
    <property type="evidence" value="ECO:0007669"/>
    <property type="project" value="TreeGrafter"/>
</dbReference>
<proteinExistence type="inferred from homology"/>
<evidence type="ECO:0000256" key="3">
    <source>
        <dbReference type="ARBA" id="ARBA00022664"/>
    </source>
</evidence>
<dbReference type="Gene3D" id="2.30.30.100">
    <property type="match status" value="1"/>
</dbReference>
<evidence type="ECO:0000259" key="10">
    <source>
        <dbReference type="PROSITE" id="PS52002"/>
    </source>
</evidence>
<keyword evidence="5" id="KW-0694">RNA-binding</keyword>
<evidence type="ECO:0000313" key="11">
    <source>
        <dbReference type="EMBL" id="CAD6215397.1"/>
    </source>
</evidence>
<reference evidence="11" key="1">
    <citation type="submission" date="2020-10" db="EMBL/GenBank/DDBJ databases">
        <authorList>
            <person name="Han B."/>
            <person name="Lu T."/>
            <person name="Zhao Q."/>
            <person name="Huang X."/>
            <person name="Zhao Y."/>
        </authorList>
    </citation>
    <scope>NUCLEOTIDE SEQUENCE</scope>
</reference>
<keyword evidence="6" id="KW-0508">mRNA splicing</keyword>
<dbReference type="SUPFAM" id="SSF50182">
    <property type="entry name" value="Sm-like ribonucleoproteins"/>
    <property type="match status" value="1"/>
</dbReference>
<dbReference type="SMART" id="SM00651">
    <property type="entry name" value="Sm"/>
    <property type="match status" value="1"/>
</dbReference>